<dbReference type="GeneID" id="18162833"/>
<accession>G3J640</accession>
<dbReference type="RefSeq" id="XP_006666021.1">
    <property type="nucleotide sequence ID" value="XM_006665958.1"/>
</dbReference>
<gene>
    <name evidence="1" type="ORF">CCM_00799</name>
</gene>
<name>G3J640_CORMM</name>
<keyword evidence="2" id="KW-1185">Reference proteome</keyword>
<reference evidence="1 2" key="1">
    <citation type="journal article" date="2011" name="Genome Biol.">
        <title>Genome sequence of the insect pathogenic fungus Cordyceps militaris, a valued traditional Chinese medicine.</title>
        <authorList>
            <person name="Zheng P."/>
            <person name="Xia Y."/>
            <person name="Xiao G."/>
            <person name="Xiong C."/>
            <person name="Hu X."/>
            <person name="Zhang S."/>
            <person name="Zheng H."/>
            <person name="Huang Y."/>
            <person name="Zhou Y."/>
            <person name="Wang S."/>
            <person name="Zhao G.P."/>
            <person name="Liu X."/>
            <person name="St Leger R.J."/>
            <person name="Wang C."/>
        </authorList>
    </citation>
    <scope>NUCLEOTIDE SEQUENCE [LARGE SCALE GENOMIC DNA]</scope>
    <source>
        <strain evidence="1 2">CM01</strain>
    </source>
</reference>
<organism evidence="1 2">
    <name type="scientific">Cordyceps militaris (strain CM01)</name>
    <name type="common">Caterpillar fungus</name>
    <dbReference type="NCBI Taxonomy" id="983644"/>
    <lineage>
        <taxon>Eukaryota</taxon>
        <taxon>Fungi</taxon>
        <taxon>Dikarya</taxon>
        <taxon>Ascomycota</taxon>
        <taxon>Pezizomycotina</taxon>
        <taxon>Sordariomycetes</taxon>
        <taxon>Hypocreomycetidae</taxon>
        <taxon>Hypocreales</taxon>
        <taxon>Cordycipitaceae</taxon>
        <taxon>Cordyceps</taxon>
    </lineage>
</organism>
<sequence length="148" mass="15936">MTKKKVSHKVGSSLARIRLCTPPESQDGLLLHPARPPSHCSLCKPQSLIDSQRPLLRDLGAANTPNAGGATLAGIHTSFCRLASCEPPAATHGHLRGLVCPLHTAGAGLVAWLASFYPRERALLIAGTTTWRDVTCIIQLHYYTHQSE</sequence>
<dbReference type="VEuPathDB" id="FungiDB:CCM_00799"/>
<dbReference type="HOGENOM" id="CLU_1758713_0_0_1"/>
<dbReference type="KEGG" id="cmt:CCM_00799"/>
<dbReference type="InParanoid" id="G3J640"/>
<evidence type="ECO:0000313" key="2">
    <source>
        <dbReference type="Proteomes" id="UP000001610"/>
    </source>
</evidence>
<dbReference type="AlphaFoldDB" id="G3J640"/>
<dbReference type="EMBL" id="JH126399">
    <property type="protein sequence ID" value="EGX96144.1"/>
    <property type="molecule type" value="Genomic_DNA"/>
</dbReference>
<dbReference type="Proteomes" id="UP000001610">
    <property type="component" value="Unassembled WGS sequence"/>
</dbReference>
<protein>
    <submittedName>
        <fullName evidence="1">Uncharacterized protein</fullName>
    </submittedName>
</protein>
<evidence type="ECO:0000313" key="1">
    <source>
        <dbReference type="EMBL" id="EGX96144.1"/>
    </source>
</evidence>
<proteinExistence type="predicted"/>